<proteinExistence type="predicted"/>
<sequence>MAHNFFAFISYRHTDIKAAKRLQFLLESYNLPTMIQKMKPEAPKRFKVFRDADELTSGVLNDELHHKLDESKYLIVICSPNSAQSKYVGEEIAYFRSKGREGEIIPFIIDGVPHSKDRECFHAQLTLGGLELLGIDVQVENSRFHVIRFHKAFIRLVARMLDVDFGVLWNRRKHFLIKLTTLMIVVFSIIIGLAVNAIHSRPFDLAVQLSQVPYKALPLSADETDSLYLFLSENDLRTVALKDLDDVVLFPNIPGKYKRKSMRIVAKAYGCHMIDTIVSIASKMVLPIHRNPETFGHIRYRIVDNETEEQLIGVTFDFGFLKVKTDDEGILNVLIPIDQQLVSYPVKIDYNGISMHLTYSGDSLQASGHTGLNTIYVQY</sequence>
<dbReference type="Pfam" id="PF13676">
    <property type="entry name" value="TIR_2"/>
    <property type="match status" value="1"/>
</dbReference>
<dbReference type="Gene3D" id="3.40.50.10140">
    <property type="entry name" value="Toll/interleukin-1 receptor homology (TIR) domain"/>
    <property type="match status" value="1"/>
</dbReference>
<dbReference type="SUPFAM" id="SSF52200">
    <property type="entry name" value="Toll/Interleukin receptor TIR domain"/>
    <property type="match status" value="1"/>
</dbReference>
<protein>
    <submittedName>
        <fullName evidence="3">Toll/interleukin-1 receptor domain-containing protein</fullName>
    </submittedName>
</protein>
<organism evidence="3 4">
    <name type="scientific">Bacteroides ovatus</name>
    <dbReference type="NCBI Taxonomy" id="28116"/>
    <lineage>
        <taxon>Bacteria</taxon>
        <taxon>Pseudomonadati</taxon>
        <taxon>Bacteroidota</taxon>
        <taxon>Bacteroidia</taxon>
        <taxon>Bacteroidales</taxon>
        <taxon>Bacteroidaceae</taxon>
        <taxon>Bacteroides</taxon>
    </lineage>
</organism>
<dbReference type="InterPro" id="IPR000157">
    <property type="entry name" value="TIR_dom"/>
</dbReference>
<feature type="transmembrane region" description="Helical" evidence="1">
    <location>
        <begin position="175"/>
        <end position="195"/>
    </location>
</feature>
<dbReference type="AlphaFoldDB" id="A0A5M5MBB5"/>
<dbReference type="Proteomes" id="UP000478493">
    <property type="component" value="Unassembled WGS sequence"/>
</dbReference>
<evidence type="ECO:0000313" key="3">
    <source>
        <dbReference type="EMBL" id="KAA4543360.1"/>
    </source>
</evidence>
<feature type="domain" description="TIR" evidence="2">
    <location>
        <begin position="8"/>
        <end position="113"/>
    </location>
</feature>
<accession>A0A5M5MBB5</accession>
<keyword evidence="1" id="KW-1133">Transmembrane helix</keyword>
<dbReference type="GO" id="GO:0007165">
    <property type="term" value="P:signal transduction"/>
    <property type="evidence" value="ECO:0007669"/>
    <property type="project" value="InterPro"/>
</dbReference>
<reference evidence="3 4" key="1">
    <citation type="journal article" date="2019" name="Nat. Med.">
        <title>A library of human gut bacterial isolates paired with longitudinal multiomics data enables mechanistic microbiome research.</title>
        <authorList>
            <person name="Poyet M."/>
            <person name="Groussin M."/>
            <person name="Gibbons S.M."/>
            <person name="Avila-Pacheco J."/>
            <person name="Jiang X."/>
            <person name="Kearney S.M."/>
            <person name="Perrotta A.R."/>
            <person name="Berdy B."/>
            <person name="Zhao S."/>
            <person name="Lieberman T.D."/>
            <person name="Swanson P.K."/>
            <person name="Smith M."/>
            <person name="Roesemann S."/>
            <person name="Alexander J.E."/>
            <person name="Rich S.A."/>
            <person name="Livny J."/>
            <person name="Vlamakis H."/>
            <person name="Clish C."/>
            <person name="Bullock K."/>
            <person name="Deik A."/>
            <person name="Scott J."/>
            <person name="Pierce K.A."/>
            <person name="Xavier R.J."/>
            <person name="Alm E.J."/>
        </authorList>
    </citation>
    <scope>NUCLEOTIDE SEQUENCE [LARGE SCALE GENOMIC DNA]</scope>
    <source>
        <strain evidence="3 4">BIOML-A41</strain>
    </source>
</reference>
<keyword evidence="3" id="KW-0675">Receptor</keyword>
<dbReference type="RefSeq" id="WP_004302374.1">
    <property type="nucleotide sequence ID" value="NZ_CABKQC010000001.1"/>
</dbReference>
<evidence type="ECO:0000256" key="1">
    <source>
        <dbReference type="SAM" id="Phobius"/>
    </source>
</evidence>
<evidence type="ECO:0000259" key="2">
    <source>
        <dbReference type="Pfam" id="PF13676"/>
    </source>
</evidence>
<keyword evidence="1" id="KW-0472">Membrane</keyword>
<comment type="caution">
    <text evidence="3">The sequence shown here is derived from an EMBL/GenBank/DDBJ whole genome shotgun (WGS) entry which is preliminary data.</text>
</comment>
<gene>
    <name evidence="3" type="ORF">F3B85_01770</name>
</gene>
<evidence type="ECO:0000313" key="4">
    <source>
        <dbReference type="Proteomes" id="UP000478493"/>
    </source>
</evidence>
<keyword evidence="1" id="KW-0812">Transmembrane</keyword>
<name>A0A5M5MBB5_BACOV</name>
<dbReference type="EMBL" id="VWGP01000001">
    <property type="protein sequence ID" value="KAA4543360.1"/>
    <property type="molecule type" value="Genomic_DNA"/>
</dbReference>
<dbReference type="InterPro" id="IPR035897">
    <property type="entry name" value="Toll_tir_struct_dom_sf"/>
</dbReference>